<dbReference type="AlphaFoldDB" id="A0AAE9XLD6"/>
<dbReference type="RefSeq" id="WP_289502564.1">
    <property type="nucleotide sequence ID" value="NZ_CP116805.1"/>
</dbReference>
<gene>
    <name evidence="1" type="ORF">PH603_10925</name>
</gene>
<proteinExistence type="predicted"/>
<name>A0AAE9XLD6_9PROT</name>
<protein>
    <submittedName>
        <fullName evidence="1">Uncharacterized protein</fullName>
    </submittedName>
</protein>
<dbReference type="Proteomes" id="UP001217500">
    <property type="component" value="Chromosome"/>
</dbReference>
<reference evidence="1" key="1">
    <citation type="submission" date="2023-01" db="EMBL/GenBank/DDBJ databases">
        <title>The genome sequence of Kordiimonadaceae bacterium 6D33.</title>
        <authorList>
            <person name="Liu Y."/>
        </authorList>
    </citation>
    <scope>NUCLEOTIDE SEQUENCE</scope>
    <source>
        <strain evidence="1">6D33</strain>
    </source>
</reference>
<dbReference type="EMBL" id="CP116805">
    <property type="protein sequence ID" value="WCL53052.1"/>
    <property type="molecule type" value="Genomic_DNA"/>
</dbReference>
<sequence length="296" mass="33854">MNDMPGPRRELRQTPLVLIHQMGKVGSQALQAMLREEIWLDYLRRDHGLTDKFILSMRAMAAEGRRNGNLIPEHYLSLEFQANEAEATNSKLQAANANGDEVVIVAGFREPIGFILSNVFQLLSALVPAYPALPAAMGHLESYIEAVVIHVLEAAWQCDLTGNAPVDMLTRMASERAVGWWDHEWLGHHNLSWRDFEKVPDSKLWRFKRESTTFLVYRFEDGSAALQEVANSILLKPSVNVEENHSKTKLYAELYKRLKARLRIPERLAARYASLPYVACLYSCDERDRFVDRWGE</sequence>
<evidence type="ECO:0000313" key="1">
    <source>
        <dbReference type="EMBL" id="WCL53052.1"/>
    </source>
</evidence>
<organism evidence="1 2">
    <name type="scientific">Gimibacter soli</name>
    <dbReference type="NCBI Taxonomy" id="3024400"/>
    <lineage>
        <taxon>Bacteria</taxon>
        <taxon>Pseudomonadati</taxon>
        <taxon>Pseudomonadota</taxon>
        <taxon>Alphaproteobacteria</taxon>
        <taxon>Kordiimonadales</taxon>
        <taxon>Temperatibacteraceae</taxon>
        <taxon>Gimibacter</taxon>
    </lineage>
</organism>
<keyword evidence="2" id="KW-1185">Reference proteome</keyword>
<evidence type="ECO:0000313" key="2">
    <source>
        <dbReference type="Proteomes" id="UP001217500"/>
    </source>
</evidence>
<accession>A0AAE9XLD6</accession>
<dbReference type="KEGG" id="gso:PH603_10925"/>